<name>A0A9D9ECK0_9BACT</name>
<reference evidence="3" key="2">
    <citation type="journal article" date="2021" name="PeerJ">
        <title>Extensive microbial diversity within the chicken gut microbiome revealed by metagenomics and culture.</title>
        <authorList>
            <person name="Gilroy R."/>
            <person name="Ravi A."/>
            <person name="Getino M."/>
            <person name="Pursley I."/>
            <person name="Horton D.L."/>
            <person name="Alikhan N.F."/>
            <person name="Baker D."/>
            <person name="Gharbi K."/>
            <person name="Hall N."/>
            <person name="Watson M."/>
            <person name="Adriaenssens E.M."/>
            <person name="Foster-Nyarko E."/>
            <person name="Jarju S."/>
            <person name="Secka A."/>
            <person name="Antonio M."/>
            <person name="Oren A."/>
            <person name="Chaudhuri R.R."/>
            <person name="La Ragione R."/>
            <person name="Hildebrand F."/>
            <person name="Pallen M.J."/>
        </authorList>
    </citation>
    <scope>NUCLEOTIDE SEQUENCE</scope>
    <source>
        <strain evidence="3">D5-748</strain>
    </source>
</reference>
<gene>
    <name evidence="3" type="ORF">IAC23_00950</name>
</gene>
<keyword evidence="3" id="KW-0121">Carboxypeptidase</keyword>
<dbReference type="AlphaFoldDB" id="A0A9D9ECK0"/>
<accession>A0A9D9ECK0</accession>
<organism evidence="3 4">
    <name type="scientific">Candidatus Cryptobacteroides merdavium</name>
    <dbReference type="NCBI Taxonomy" id="2840769"/>
    <lineage>
        <taxon>Bacteria</taxon>
        <taxon>Pseudomonadati</taxon>
        <taxon>Bacteroidota</taxon>
        <taxon>Bacteroidia</taxon>
        <taxon>Bacteroidales</taxon>
        <taxon>Candidatus Cryptobacteroides</taxon>
    </lineage>
</organism>
<evidence type="ECO:0000256" key="2">
    <source>
        <dbReference type="ARBA" id="ARBA00022801"/>
    </source>
</evidence>
<dbReference type="SUPFAM" id="SSF56601">
    <property type="entry name" value="beta-lactamase/transpeptidase-like"/>
    <property type="match status" value="1"/>
</dbReference>
<sequence>AMVPASNMKLITTGAALHRLGADYRYKTGIGYSGTVKDGILHGDLYIIGGGDPTIASRDSIAVPVEQTFRQWRQFIADAGIKRIEGHIVGDDRFFDRVMEEDSWLWNDLGTYYGTGVSGLSFYENVQDFNVAPGAVPGEAVKVSPGYPEAPWMEYRYSCTTGEPGTGNKLYYYTSSLAPVGEMRGTFASDRAPKTEEGSNKFPAYTCAWHFMEYLRGCGVECSEGAADLGDTFGLPEGTVCPADSITVIGSTISPTLKRITFETNFESNNFFAETVFKTLGREFSGKGSYETGRQAVKSILSDLGVKCNGVKIQDGSGLSRQNYISPEFFCTFLNAMLGSPAASDYLMTMPSPGSNGTMSYLMSRYASETKSRILIKSGSMDGVLCYSGYILPPGVTSAEVLSCMTGQNPAFGTDASLGRNDIIIFSIMTNNCTSSPYRVRQILEKILYLLTTEIPSAGVNAGQER</sequence>
<dbReference type="Gene3D" id="3.40.710.10">
    <property type="entry name" value="DD-peptidase/beta-lactamase superfamily"/>
    <property type="match status" value="1"/>
</dbReference>
<dbReference type="InterPro" id="IPR000667">
    <property type="entry name" value="Peptidase_S13"/>
</dbReference>
<keyword evidence="3" id="KW-0645">Protease</keyword>
<comment type="similarity">
    <text evidence="1">Belongs to the peptidase S13 family.</text>
</comment>
<dbReference type="Proteomes" id="UP000823619">
    <property type="component" value="Unassembled WGS sequence"/>
</dbReference>
<feature type="non-terminal residue" evidence="3">
    <location>
        <position position="1"/>
    </location>
</feature>
<dbReference type="GO" id="GO:0000270">
    <property type="term" value="P:peptidoglycan metabolic process"/>
    <property type="evidence" value="ECO:0007669"/>
    <property type="project" value="TreeGrafter"/>
</dbReference>
<dbReference type="PRINTS" id="PR00922">
    <property type="entry name" value="DADACBPTASE3"/>
</dbReference>
<dbReference type="Pfam" id="PF02113">
    <property type="entry name" value="Peptidase_S13"/>
    <property type="match status" value="1"/>
</dbReference>
<dbReference type="EMBL" id="JADIMO010000015">
    <property type="protein sequence ID" value="MBO8444248.1"/>
    <property type="molecule type" value="Genomic_DNA"/>
</dbReference>
<evidence type="ECO:0000313" key="3">
    <source>
        <dbReference type="EMBL" id="MBO8444248.1"/>
    </source>
</evidence>
<dbReference type="GO" id="GO:0004185">
    <property type="term" value="F:serine-type carboxypeptidase activity"/>
    <property type="evidence" value="ECO:0007669"/>
    <property type="project" value="InterPro"/>
</dbReference>
<keyword evidence="2" id="KW-0378">Hydrolase</keyword>
<dbReference type="GO" id="GO:0006508">
    <property type="term" value="P:proteolysis"/>
    <property type="evidence" value="ECO:0007669"/>
    <property type="project" value="InterPro"/>
</dbReference>
<dbReference type="InterPro" id="IPR012338">
    <property type="entry name" value="Beta-lactam/transpept-like"/>
</dbReference>
<dbReference type="Gene3D" id="3.50.80.20">
    <property type="entry name" value="D-Ala-D-Ala carboxypeptidase C, peptidase S13"/>
    <property type="match status" value="1"/>
</dbReference>
<dbReference type="PANTHER" id="PTHR30023:SF0">
    <property type="entry name" value="PENICILLIN-SENSITIVE CARBOXYPEPTIDASE A"/>
    <property type="match status" value="1"/>
</dbReference>
<proteinExistence type="inferred from homology"/>
<protein>
    <submittedName>
        <fullName evidence="3">D-alanyl-D-alanine carboxypeptidase</fullName>
    </submittedName>
</protein>
<evidence type="ECO:0000256" key="1">
    <source>
        <dbReference type="ARBA" id="ARBA00006096"/>
    </source>
</evidence>
<dbReference type="PANTHER" id="PTHR30023">
    <property type="entry name" value="D-ALANYL-D-ALANINE CARBOXYPEPTIDASE"/>
    <property type="match status" value="1"/>
</dbReference>
<evidence type="ECO:0000313" key="4">
    <source>
        <dbReference type="Proteomes" id="UP000823619"/>
    </source>
</evidence>
<reference evidence="3" key="1">
    <citation type="submission" date="2020-10" db="EMBL/GenBank/DDBJ databases">
        <authorList>
            <person name="Gilroy R."/>
        </authorList>
    </citation>
    <scope>NUCLEOTIDE SEQUENCE</scope>
    <source>
        <strain evidence="3">D5-748</strain>
    </source>
</reference>
<comment type="caution">
    <text evidence="3">The sequence shown here is derived from an EMBL/GenBank/DDBJ whole genome shotgun (WGS) entry which is preliminary data.</text>
</comment>